<proteinExistence type="inferred from homology"/>
<dbReference type="PANTHER" id="PTHR46577:SF1">
    <property type="entry name" value="HTH-TYPE TRANSCRIPTIONAL REGULATORY PROTEIN GABR"/>
    <property type="match status" value="1"/>
</dbReference>
<dbReference type="SMART" id="SM00345">
    <property type="entry name" value="HTH_GNTR"/>
    <property type="match status" value="1"/>
</dbReference>
<reference evidence="12" key="1">
    <citation type="submission" date="2020-11" db="EMBL/GenBank/DDBJ databases">
        <title>Halonatronomonas betainensis gen. nov., sp. nov. a novel haloalkaliphilic representative of the family Halanaerobiacae capable of betaine degradation.</title>
        <authorList>
            <person name="Boltyanskaya Y."/>
            <person name="Kevbrin V."/>
            <person name="Detkova E."/>
            <person name="Grouzdev D.S."/>
            <person name="Koziaeva V."/>
            <person name="Zhilina T."/>
        </authorList>
    </citation>
    <scope>NUCLEOTIDE SEQUENCE</scope>
    <source>
        <strain evidence="12">Z-7014</strain>
    </source>
</reference>
<dbReference type="FunFam" id="3.40.640.10:FF:000053">
    <property type="entry name" value="Aminotransferase, class I"/>
    <property type="match status" value="1"/>
</dbReference>
<evidence type="ECO:0000256" key="8">
    <source>
        <dbReference type="ARBA" id="ARBA00023015"/>
    </source>
</evidence>
<evidence type="ECO:0000256" key="10">
    <source>
        <dbReference type="ARBA" id="ARBA00023163"/>
    </source>
</evidence>
<dbReference type="AlphaFoldDB" id="A0A931AQE3"/>
<dbReference type="PANTHER" id="PTHR46577">
    <property type="entry name" value="HTH-TYPE TRANSCRIPTIONAL REGULATORY PROTEIN GABR"/>
    <property type="match status" value="1"/>
</dbReference>
<dbReference type="InterPro" id="IPR036388">
    <property type="entry name" value="WH-like_DNA-bd_sf"/>
</dbReference>
<dbReference type="InterPro" id="IPR000524">
    <property type="entry name" value="Tscrpt_reg_HTH_GntR"/>
</dbReference>
<sequence length="493" mass="56439">MKEIWESISVERNSSKPIYQQVYNQIKLLILDRRLSANSQLPAIRKMAGALDINPATVVKAYESLEEEEYIYKKVGSGSFVAPIQEDNFYYRSDKEEDSLEMLGYGQIEIDEDINFASATPSSSLFPVEDFKEAINKVLDRDKGEAFTYQKSQGYYPLRESIQEYFNKNGMSIPVNEIQIVSGAQQAIDLLVKIFLDYGDAVLIEEPTYPGAISAFKSRAAEIDTLPTMEDGVDLDLLEEKLAKKNYRLLFTMTSFQNPTGICWSEAKKKRLIELAEQYNLIIIEDDCLSELSYNGKSYLPLKAYDNSGQVIYIKSFSKIFMPGLRLAFLTLPDKYRSKLLAAKHATDISTAGLTQRAMDYYFREGLWDKHLKKIKKLFQERYQLMLNEIRKKLIPPVELVYEPNGGIYFWLKLPDGISAEEFYLAAREYKVALLPGDIFKLDNKPENSGESSYFRLSFAAVSDSEIKTGISRLKEIFENINDNRDKGYIPLV</sequence>
<comment type="cofactor">
    <cofactor evidence="1">
        <name>pyridoxal 5'-phosphate</name>
        <dbReference type="ChEBI" id="CHEBI:597326"/>
    </cofactor>
</comment>
<dbReference type="InterPro" id="IPR036390">
    <property type="entry name" value="WH_DNA-bd_sf"/>
</dbReference>
<evidence type="ECO:0000256" key="9">
    <source>
        <dbReference type="ARBA" id="ARBA00023125"/>
    </source>
</evidence>
<keyword evidence="10" id="KW-0804">Transcription</keyword>
<accession>A0A931AQE3</accession>
<dbReference type="GO" id="GO:0003700">
    <property type="term" value="F:DNA-binding transcription factor activity"/>
    <property type="evidence" value="ECO:0007669"/>
    <property type="project" value="InterPro"/>
</dbReference>
<keyword evidence="9" id="KW-0238">DNA-binding</keyword>
<evidence type="ECO:0000313" key="13">
    <source>
        <dbReference type="Proteomes" id="UP000621436"/>
    </source>
</evidence>
<evidence type="ECO:0000259" key="11">
    <source>
        <dbReference type="PROSITE" id="PS50949"/>
    </source>
</evidence>
<dbReference type="Gene3D" id="3.90.1150.10">
    <property type="entry name" value="Aspartate Aminotransferase, domain 1"/>
    <property type="match status" value="1"/>
</dbReference>
<dbReference type="Proteomes" id="UP000621436">
    <property type="component" value="Unassembled WGS sequence"/>
</dbReference>
<keyword evidence="7" id="KW-0663">Pyridoxal phosphate</keyword>
<dbReference type="CDD" id="cd00609">
    <property type="entry name" value="AAT_like"/>
    <property type="match status" value="1"/>
</dbReference>
<dbReference type="CDD" id="cd07377">
    <property type="entry name" value="WHTH_GntR"/>
    <property type="match status" value="1"/>
</dbReference>
<dbReference type="SUPFAM" id="SSF46785">
    <property type="entry name" value="Winged helix' DNA-binding domain"/>
    <property type="match status" value="1"/>
</dbReference>
<keyword evidence="8" id="KW-0805">Transcription regulation</keyword>
<dbReference type="GO" id="GO:0003677">
    <property type="term" value="F:DNA binding"/>
    <property type="evidence" value="ECO:0007669"/>
    <property type="project" value="UniProtKB-KW"/>
</dbReference>
<evidence type="ECO:0000256" key="6">
    <source>
        <dbReference type="ARBA" id="ARBA00022679"/>
    </source>
</evidence>
<comment type="similarity">
    <text evidence="3">Belongs to the class-I pyridoxal-phosphate-dependent aminotransferase family.</text>
</comment>
<feature type="domain" description="HTH gntR-type" evidence="11">
    <location>
        <begin position="16"/>
        <end position="84"/>
    </location>
</feature>
<dbReference type="GO" id="GO:0008483">
    <property type="term" value="F:transaminase activity"/>
    <property type="evidence" value="ECO:0007669"/>
    <property type="project" value="UniProtKB-KW"/>
</dbReference>
<keyword evidence="5 12" id="KW-0032">Aminotransferase</keyword>
<comment type="caution">
    <text evidence="12">The sequence shown here is derived from an EMBL/GenBank/DDBJ whole genome shotgun (WGS) entry which is preliminary data.</text>
</comment>
<comment type="similarity">
    <text evidence="2">In the C-terminal section; belongs to the class-I pyridoxal-phosphate-dependent aminotransferase family.</text>
</comment>
<evidence type="ECO:0000313" key="12">
    <source>
        <dbReference type="EMBL" id="MBF8436592.1"/>
    </source>
</evidence>
<evidence type="ECO:0000256" key="1">
    <source>
        <dbReference type="ARBA" id="ARBA00001933"/>
    </source>
</evidence>
<dbReference type="Pfam" id="PF00392">
    <property type="entry name" value="GntR"/>
    <property type="match status" value="1"/>
</dbReference>
<dbReference type="InterPro" id="IPR015424">
    <property type="entry name" value="PyrdxlP-dep_Trfase"/>
</dbReference>
<dbReference type="InterPro" id="IPR051446">
    <property type="entry name" value="HTH_trans_reg/aminotransferase"/>
</dbReference>
<evidence type="ECO:0000256" key="4">
    <source>
        <dbReference type="ARBA" id="ARBA00011738"/>
    </source>
</evidence>
<evidence type="ECO:0000256" key="7">
    <source>
        <dbReference type="ARBA" id="ARBA00022898"/>
    </source>
</evidence>
<organism evidence="12 13">
    <name type="scientific">Halonatronomonas betaini</name>
    <dbReference type="NCBI Taxonomy" id="2778430"/>
    <lineage>
        <taxon>Bacteria</taxon>
        <taxon>Bacillati</taxon>
        <taxon>Bacillota</taxon>
        <taxon>Clostridia</taxon>
        <taxon>Halanaerobiales</taxon>
        <taxon>Halarsenatibacteraceae</taxon>
        <taxon>Halonatronomonas</taxon>
    </lineage>
</organism>
<dbReference type="GO" id="GO:0030170">
    <property type="term" value="F:pyridoxal phosphate binding"/>
    <property type="evidence" value="ECO:0007669"/>
    <property type="project" value="InterPro"/>
</dbReference>
<dbReference type="Gene3D" id="1.10.10.10">
    <property type="entry name" value="Winged helix-like DNA-binding domain superfamily/Winged helix DNA-binding domain"/>
    <property type="match status" value="1"/>
</dbReference>
<evidence type="ECO:0000256" key="2">
    <source>
        <dbReference type="ARBA" id="ARBA00005384"/>
    </source>
</evidence>
<comment type="subunit">
    <text evidence="4">Homodimer.</text>
</comment>
<dbReference type="InterPro" id="IPR004839">
    <property type="entry name" value="Aminotransferase_I/II_large"/>
</dbReference>
<dbReference type="InterPro" id="IPR015421">
    <property type="entry name" value="PyrdxlP-dep_Trfase_major"/>
</dbReference>
<dbReference type="InterPro" id="IPR015422">
    <property type="entry name" value="PyrdxlP-dep_Trfase_small"/>
</dbReference>
<dbReference type="Gene3D" id="3.40.640.10">
    <property type="entry name" value="Type I PLP-dependent aspartate aminotransferase-like (Major domain)"/>
    <property type="match status" value="1"/>
</dbReference>
<dbReference type="Pfam" id="PF00155">
    <property type="entry name" value="Aminotran_1_2"/>
    <property type="match status" value="1"/>
</dbReference>
<keyword evidence="13" id="KW-1185">Reference proteome</keyword>
<dbReference type="RefSeq" id="WP_270453496.1">
    <property type="nucleotide sequence ID" value="NZ_JADPIE010000003.1"/>
</dbReference>
<gene>
    <name evidence="12" type="ORF">I0Q91_05850</name>
</gene>
<keyword evidence="6" id="KW-0808">Transferase</keyword>
<evidence type="ECO:0000256" key="3">
    <source>
        <dbReference type="ARBA" id="ARBA00007441"/>
    </source>
</evidence>
<dbReference type="PROSITE" id="PS50949">
    <property type="entry name" value="HTH_GNTR"/>
    <property type="match status" value="1"/>
</dbReference>
<dbReference type="SUPFAM" id="SSF53383">
    <property type="entry name" value="PLP-dependent transferases"/>
    <property type="match status" value="1"/>
</dbReference>
<name>A0A931AQE3_9FIRM</name>
<protein>
    <submittedName>
        <fullName evidence="12">PLP-dependent aminotransferase family protein</fullName>
    </submittedName>
</protein>
<dbReference type="EMBL" id="JADPIE010000003">
    <property type="protein sequence ID" value="MBF8436592.1"/>
    <property type="molecule type" value="Genomic_DNA"/>
</dbReference>
<evidence type="ECO:0000256" key="5">
    <source>
        <dbReference type="ARBA" id="ARBA00022576"/>
    </source>
</evidence>